<dbReference type="GO" id="GO:0006412">
    <property type="term" value="P:translation"/>
    <property type="evidence" value="ECO:0007669"/>
    <property type="project" value="InterPro"/>
</dbReference>
<gene>
    <name evidence="6" type="ORF">Tsubulata_014668</name>
</gene>
<reference evidence="6" key="1">
    <citation type="submission" date="2022-02" db="EMBL/GenBank/DDBJ databases">
        <authorList>
            <person name="Henning P.M."/>
            <person name="McCubbin A.G."/>
            <person name="Shore J.S."/>
        </authorList>
    </citation>
    <scope>NUCLEOTIDE SEQUENCE</scope>
    <source>
        <strain evidence="6">F60SS</strain>
        <tissue evidence="6">Leaves</tissue>
    </source>
</reference>
<evidence type="ECO:0000256" key="3">
    <source>
        <dbReference type="ARBA" id="ARBA00023274"/>
    </source>
</evidence>
<dbReference type="EMBL" id="JAKUCV010007746">
    <property type="protein sequence ID" value="KAJ4822144.1"/>
    <property type="molecule type" value="Genomic_DNA"/>
</dbReference>
<dbReference type="Gene3D" id="2.40.10.190">
    <property type="entry name" value="translation elongation factor selb, chain A, domain 4"/>
    <property type="match status" value="1"/>
</dbReference>
<evidence type="ECO:0000256" key="5">
    <source>
        <dbReference type="SAM" id="SignalP"/>
    </source>
</evidence>
<dbReference type="GO" id="GO:0003735">
    <property type="term" value="F:structural constituent of ribosome"/>
    <property type="evidence" value="ECO:0007669"/>
    <property type="project" value="InterPro"/>
</dbReference>
<evidence type="ECO:0000313" key="7">
    <source>
        <dbReference type="Proteomes" id="UP001141552"/>
    </source>
</evidence>
<dbReference type="InterPro" id="IPR009000">
    <property type="entry name" value="Transl_B-barrel_sf"/>
</dbReference>
<comment type="caution">
    <text evidence="6">The sequence shown here is derived from an EMBL/GenBank/DDBJ whole genome shotgun (WGS) entry which is preliminary data.</text>
</comment>
<dbReference type="Pfam" id="PF01247">
    <property type="entry name" value="Ribosomal_L35Ae"/>
    <property type="match status" value="1"/>
</dbReference>
<keyword evidence="4" id="KW-1133">Transmembrane helix</keyword>
<dbReference type="GO" id="GO:1990904">
    <property type="term" value="C:ribonucleoprotein complex"/>
    <property type="evidence" value="ECO:0007669"/>
    <property type="project" value="UniProtKB-KW"/>
</dbReference>
<feature type="transmembrane region" description="Helical" evidence="4">
    <location>
        <begin position="213"/>
        <end position="236"/>
    </location>
</feature>
<keyword evidence="3" id="KW-0687">Ribonucleoprotein</keyword>
<accession>A0A9Q0F0T0</accession>
<protein>
    <submittedName>
        <fullName evidence="6">Uncharacterized protein</fullName>
    </submittedName>
</protein>
<organism evidence="6 7">
    <name type="scientific">Turnera subulata</name>
    <dbReference type="NCBI Taxonomy" id="218843"/>
    <lineage>
        <taxon>Eukaryota</taxon>
        <taxon>Viridiplantae</taxon>
        <taxon>Streptophyta</taxon>
        <taxon>Embryophyta</taxon>
        <taxon>Tracheophyta</taxon>
        <taxon>Spermatophyta</taxon>
        <taxon>Magnoliopsida</taxon>
        <taxon>eudicotyledons</taxon>
        <taxon>Gunneridae</taxon>
        <taxon>Pentapetalae</taxon>
        <taxon>rosids</taxon>
        <taxon>fabids</taxon>
        <taxon>Malpighiales</taxon>
        <taxon>Passifloraceae</taxon>
        <taxon>Turnera</taxon>
    </lineage>
</organism>
<dbReference type="InterPro" id="IPR038661">
    <property type="entry name" value="Ribosomal_eL33_sf"/>
</dbReference>
<feature type="signal peptide" evidence="5">
    <location>
        <begin position="1"/>
        <end position="21"/>
    </location>
</feature>
<sequence>MERLGTNQGCLLLIPIHVVEAISDSIYEEPSSDARGVNTKGEVNWYVGKCLAYVYKASTKRNGTHYRCIWGEVSRPHGEVLMILSKPKNGNAQHLRAVSIVPLKTINPSGNCILEVVAWDQTRATAGPPPWIVFTSRRVVTPPPPSLLPLLPPGAVAATLFPSVHESAAAWIVATESSTRRRAFPLSYFPSCSTIGSAVSSCPLEPLTTTPSWWMRVVVLFVMVMMVSVLMVEWLFR</sequence>
<proteinExistence type="inferred from homology"/>
<dbReference type="AlphaFoldDB" id="A0A9Q0F0T0"/>
<reference evidence="6" key="2">
    <citation type="journal article" date="2023" name="Plants (Basel)">
        <title>Annotation of the Turnera subulata (Passifloraceae) Draft Genome Reveals the S-Locus Evolved after the Divergence of Turneroideae from Passifloroideae in a Stepwise Manner.</title>
        <authorList>
            <person name="Henning P.M."/>
            <person name="Roalson E.H."/>
            <person name="Mir W."/>
            <person name="McCubbin A.G."/>
            <person name="Shore J.S."/>
        </authorList>
    </citation>
    <scope>NUCLEOTIDE SEQUENCE</scope>
    <source>
        <strain evidence="6">F60SS</strain>
    </source>
</reference>
<keyword evidence="5" id="KW-0732">Signal</keyword>
<evidence type="ECO:0000256" key="4">
    <source>
        <dbReference type="SAM" id="Phobius"/>
    </source>
</evidence>
<dbReference type="OrthoDB" id="504467at2759"/>
<dbReference type="InterPro" id="IPR001780">
    <property type="entry name" value="Ribosomal_eL33"/>
</dbReference>
<name>A0A9Q0F0T0_9ROSI</name>
<evidence type="ECO:0000256" key="2">
    <source>
        <dbReference type="ARBA" id="ARBA00022980"/>
    </source>
</evidence>
<evidence type="ECO:0000256" key="1">
    <source>
        <dbReference type="ARBA" id="ARBA00009269"/>
    </source>
</evidence>
<evidence type="ECO:0000313" key="6">
    <source>
        <dbReference type="EMBL" id="KAJ4822144.1"/>
    </source>
</evidence>
<feature type="chain" id="PRO_5040259390" evidence="5">
    <location>
        <begin position="22"/>
        <end position="237"/>
    </location>
</feature>
<dbReference type="Proteomes" id="UP001141552">
    <property type="component" value="Unassembled WGS sequence"/>
</dbReference>
<keyword evidence="7" id="KW-1185">Reference proteome</keyword>
<comment type="similarity">
    <text evidence="1">Belongs to the eukaryotic ribosomal protein eL33 family.</text>
</comment>
<keyword evidence="4" id="KW-0472">Membrane</keyword>
<dbReference type="PANTHER" id="PTHR10902">
    <property type="entry name" value="60S RIBOSOMAL PROTEIN L35A"/>
    <property type="match status" value="1"/>
</dbReference>
<dbReference type="SUPFAM" id="SSF50447">
    <property type="entry name" value="Translation proteins"/>
    <property type="match status" value="1"/>
</dbReference>
<keyword evidence="2" id="KW-0689">Ribosomal protein</keyword>
<keyword evidence="4" id="KW-0812">Transmembrane</keyword>
<dbReference type="GO" id="GO:0005840">
    <property type="term" value="C:ribosome"/>
    <property type="evidence" value="ECO:0007669"/>
    <property type="project" value="UniProtKB-KW"/>
</dbReference>